<proteinExistence type="predicted"/>
<organism evidence="2 3">
    <name type="scientific">Paenibacillus oralis</name>
    <dbReference type="NCBI Taxonomy" id="2490856"/>
    <lineage>
        <taxon>Bacteria</taxon>
        <taxon>Bacillati</taxon>
        <taxon>Bacillota</taxon>
        <taxon>Bacilli</taxon>
        <taxon>Bacillales</taxon>
        <taxon>Paenibacillaceae</taxon>
        <taxon>Paenibacillus</taxon>
    </lineage>
</organism>
<keyword evidence="3" id="KW-1185">Reference proteome</keyword>
<evidence type="ECO:0000259" key="1">
    <source>
        <dbReference type="Pfam" id="PF05504"/>
    </source>
</evidence>
<dbReference type="GO" id="GO:0009847">
    <property type="term" value="P:spore germination"/>
    <property type="evidence" value="ECO:0007669"/>
    <property type="project" value="InterPro"/>
</dbReference>
<protein>
    <recommendedName>
        <fullName evidence="1">Spore germination GerAC-like C-terminal domain-containing protein</fullName>
    </recommendedName>
</protein>
<dbReference type="Proteomes" id="UP000267017">
    <property type="component" value="Unassembled WGS sequence"/>
</dbReference>
<sequence>MPGGFFERFESIFFSVANPSHLPGRDAAAKFAGNQAFRRVDQLCISLPKKALRCRACKKAGNEVSVSGAAVFDGETLSLRGYLNDDETSGLNVLKGTAQDGMLEFKLDNDNMAYEIKGSRRQIFADISDPEHIRFKVRVNMEGNVGETQEKLNLMDRAQIA</sequence>
<gene>
    <name evidence="2" type="ORF">EHV15_27205</name>
</gene>
<dbReference type="PANTHER" id="PTHR35789">
    <property type="entry name" value="SPORE GERMINATION PROTEIN B3"/>
    <property type="match status" value="1"/>
</dbReference>
<dbReference type="InterPro" id="IPR046953">
    <property type="entry name" value="Spore_GerAC-like_C"/>
</dbReference>
<dbReference type="InterPro" id="IPR038501">
    <property type="entry name" value="Spore_GerAC_C_sf"/>
</dbReference>
<dbReference type="InterPro" id="IPR008844">
    <property type="entry name" value="Spore_GerAC-like"/>
</dbReference>
<dbReference type="EMBL" id="RRCN01000001">
    <property type="protein sequence ID" value="RRJ66193.1"/>
    <property type="molecule type" value="Genomic_DNA"/>
</dbReference>
<dbReference type="GO" id="GO:0016020">
    <property type="term" value="C:membrane"/>
    <property type="evidence" value="ECO:0007669"/>
    <property type="project" value="InterPro"/>
</dbReference>
<dbReference type="PANTHER" id="PTHR35789:SF1">
    <property type="entry name" value="SPORE GERMINATION PROTEIN B3"/>
    <property type="match status" value="1"/>
</dbReference>
<evidence type="ECO:0000313" key="2">
    <source>
        <dbReference type="EMBL" id="RRJ66193.1"/>
    </source>
</evidence>
<reference evidence="2 3" key="1">
    <citation type="submission" date="2018-11" db="EMBL/GenBank/DDBJ databases">
        <title>Genome sequencing of Paenibacillus sp. KCOM 3021 (= ChDC PVNT-B20).</title>
        <authorList>
            <person name="Kook J.-K."/>
            <person name="Park S.-N."/>
            <person name="Lim Y.K."/>
        </authorList>
    </citation>
    <scope>NUCLEOTIDE SEQUENCE [LARGE SCALE GENOMIC DNA]</scope>
    <source>
        <strain evidence="2 3">KCOM 3021</strain>
    </source>
</reference>
<name>A0A3P3UCL0_9BACL</name>
<dbReference type="OrthoDB" id="2569624at2"/>
<evidence type="ECO:0000313" key="3">
    <source>
        <dbReference type="Proteomes" id="UP000267017"/>
    </source>
</evidence>
<feature type="domain" description="Spore germination GerAC-like C-terminal" evidence="1">
    <location>
        <begin position="67"/>
        <end position="157"/>
    </location>
</feature>
<dbReference type="AlphaFoldDB" id="A0A3P3UCL0"/>
<dbReference type="Gene3D" id="3.30.300.210">
    <property type="entry name" value="Nutrient germinant receptor protein C, domain 3"/>
    <property type="match status" value="1"/>
</dbReference>
<comment type="caution">
    <text evidence="2">The sequence shown here is derived from an EMBL/GenBank/DDBJ whole genome shotgun (WGS) entry which is preliminary data.</text>
</comment>
<accession>A0A3P3UCL0</accession>
<dbReference type="Pfam" id="PF05504">
    <property type="entry name" value="Spore_GerAC"/>
    <property type="match status" value="1"/>
</dbReference>